<dbReference type="PANTHER" id="PTHR43806">
    <property type="entry name" value="PEPTIDASE S8"/>
    <property type="match status" value="1"/>
</dbReference>
<dbReference type="InterPro" id="IPR000209">
    <property type="entry name" value="Peptidase_S8/S53_dom"/>
</dbReference>
<protein>
    <submittedName>
        <fullName evidence="8">Pyrolysin (Pls)</fullName>
    </submittedName>
</protein>
<dbReference type="Proteomes" id="UP000051862">
    <property type="component" value="Unassembled WGS sequence"/>
</dbReference>
<evidence type="ECO:0000259" key="7">
    <source>
        <dbReference type="Pfam" id="PF00082"/>
    </source>
</evidence>
<name>A0A0Q2MSX1_9EURY</name>
<dbReference type="PROSITE" id="PS00138">
    <property type="entry name" value="SUBTILASE_SER"/>
    <property type="match status" value="1"/>
</dbReference>
<evidence type="ECO:0000256" key="3">
    <source>
        <dbReference type="ARBA" id="ARBA00022801"/>
    </source>
</evidence>
<dbReference type="GO" id="GO:0006508">
    <property type="term" value="P:proteolysis"/>
    <property type="evidence" value="ECO:0007669"/>
    <property type="project" value="UniProtKB-KW"/>
</dbReference>
<accession>A0A0Q2MSX1</accession>
<comment type="similarity">
    <text evidence="1 5 6">Belongs to the peptidase S8 family.</text>
</comment>
<evidence type="ECO:0000256" key="6">
    <source>
        <dbReference type="RuleBase" id="RU003355"/>
    </source>
</evidence>
<feature type="domain" description="Peptidase S8/S53" evidence="7">
    <location>
        <begin position="179"/>
        <end position="624"/>
    </location>
</feature>
<dbReference type="InterPro" id="IPR050131">
    <property type="entry name" value="Peptidase_S8_subtilisin-like"/>
</dbReference>
<dbReference type="SUPFAM" id="SSF52743">
    <property type="entry name" value="Subtilisin-like"/>
    <property type="match status" value="1"/>
</dbReference>
<feature type="active site" description="Charge relay system" evidence="5">
    <location>
        <position position="188"/>
    </location>
</feature>
<dbReference type="InterPro" id="IPR023827">
    <property type="entry name" value="Peptidase_S8_Asp-AS"/>
</dbReference>
<organism evidence="8 9">
    <name type="scientific">Thermococcus thioreducens</name>
    <dbReference type="NCBI Taxonomy" id="277988"/>
    <lineage>
        <taxon>Archaea</taxon>
        <taxon>Methanobacteriati</taxon>
        <taxon>Methanobacteriota</taxon>
        <taxon>Thermococci</taxon>
        <taxon>Thermococcales</taxon>
        <taxon>Thermococcaceae</taxon>
        <taxon>Thermococcus</taxon>
    </lineage>
</organism>
<sequence length="1437" mass="159337">MNRKALSLLIVAVLVLSAASVAFSATPVFAAPSNPAKVETTNNAHPEQFISGEILQKEIQNILKTSDKTVRLIVAPDRDHKMEVYNALKKLGKIDPISKPEYQFIVVEMPVSRVEELQNIPGILHVWKDRTVKLQEPVAPEDGTAPSAPARDSLSLPEMFMSVFTIDAYNVWTDYGVYGDNVTVAVLDTGVDVGHPFLQTTLDGRKKIIDIYDASDEGMAQIYYNTTTPVGGTITVNKNVTVFWGVYANYYGHPAYTNYTMGTYYVGNITGDTYYIGLLPERYFDLNNFSATPYDPYGLGLFGDLSDVYPVLIVNQSGNFTAYIDFNLDNNFTNDQPMRIYDISGDYVTVNTTKVNVAFIEFEPSEGYAYFMWDAHGHGTHVSGTVAGVGLPTDPVFYGVYGVAPNAQLIEVKVLPGELGFGRTSWIISGMIYATLMGADVISMSLGGGGEINDGLETPEIFYVNLLTDIYGVTFAIAAGNEGPTTNSVHAPGDSDLAITVGNYWESERWELLYGLPGVMNGPAMSSSRGPRMDGLLDPDVMAPGTAIFSSLPMWYTVLYGNPYRYYGFWSGTSMATPHVSGAVALMISYAKQHNITYNPIMIKRALELSAKPTNQTMIDQGFGLIQVDKAIAKLEELSQEPTNYLFAGTTFTSFKNPIEQPVIPTATLSSIYSWGVGYFQYMFGYPYLYRGVYIRDEYPGSVPIYFSPMTYEPGWGLWYVFENKTYKISTNVDWIMPNTTEVTIHGANAMYISDLIGQFSINIDYSKLQKSGTYVGLIYIDDPDTSYIDGYVAVTVDIPANKNGGTSAKITDTGKPGEAKHYFFEVPRGTKELRVTLRVPTDANGTPMGRVKLVIARPMGGVVYDGVPGYYYVGPGGPLEYTWVVENPVEGVWEITAYVSVSSYARTGYEDAHYEIEVSAASVSITPEIIKKDVPSPANVSVGAKVENNYGDFNAVAVGYGLGRLDQAYAMVRNVSQDDWDVIGAFYVDPTTYFIRFGITEPEDPTADLDLYVLYFPTLNDLLNFANYTVYYDQIGPTSDEVFEKFMPETGYYLIMVYGYDTRSYNPIHYTFYYQVLGDNGDVAVDSTPFAFGTGTSESIGAKVDLSAPGTYLGVLGLLNADTGETMTYAPMLFQVGMPEMYVVVYPEATLGKQSVLKIRLLDLATMERINTPAKVVVNGREYYTDNGEVEVYFTPLHMEQTFNIQVFSDYYQDTSKEVTVKVKELAENKVYSATQVSPYVAVGLGTVTGYHDTGTSIDLTVEGPSGTTGYVLVTLPVDTQYVDVKGDHVISYYILDGKNAKYAVLKVKYASPVTLTIEYKTSRWIVSTWNYVWYMLYWRYDQKFDPLYQKAVELGVDNETLQEAMHYKQLADQYYAEAEKYLTPGRDNLAIAALPNIRKAYLNILKAYTILEKAVKEIEAQADALLPSSPFTQPF</sequence>
<dbReference type="PROSITE" id="PS00137">
    <property type="entry name" value="SUBTILASE_HIS"/>
    <property type="match status" value="1"/>
</dbReference>
<keyword evidence="3 5" id="KW-0378">Hydrolase</keyword>
<dbReference type="PANTHER" id="PTHR43806:SF11">
    <property type="entry name" value="CEREVISIN-RELATED"/>
    <property type="match status" value="1"/>
</dbReference>
<reference evidence="8 9" key="1">
    <citation type="submission" date="2015-08" db="EMBL/GenBank/DDBJ databases">
        <title>Thermococcus thioreducens DSM 14981 genome sequencing.</title>
        <authorList>
            <person name="Hong S.-J."/>
            <person name="Kim M.-C."/>
            <person name="Shin J.-H."/>
        </authorList>
    </citation>
    <scope>NUCLEOTIDE SEQUENCE [LARGE SCALE GENOMIC DNA]</scope>
    <source>
        <strain evidence="8 9">DSM 14981</strain>
    </source>
</reference>
<feature type="active site" description="Charge relay system" evidence="5">
    <location>
        <position position="378"/>
    </location>
</feature>
<evidence type="ECO:0000256" key="2">
    <source>
        <dbReference type="ARBA" id="ARBA00022670"/>
    </source>
</evidence>
<evidence type="ECO:0000313" key="8">
    <source>
        <dbReference type="EMBL" id="KQH82839.1"/>
    </source>
</evidence>
<proteinExistence type="inferred from homology"/>
<dbReference type="PATRIC" id="fig|277988.4.peg.936"/>
<dbReference type="InterPro" id="IPR036852">
    <property type="entry name" value="Peptidase_S8/S53_dom_sf"/>
</dbReference>
<dbReference type="GO" id="GO:0004252">
    <property type="term" value="F:serine-type endopeptidase activity"/>
    <property type="evidence" value="ECO:0007669"/>
    <property type="project" value="UniProtKB-UniRule"/>
</dbReference>
<dbReference type="PRINTS" id="PR00723">
    <property type="entry name" value="SUBTILISIN"/>
</dbReference>
<feature type="active site" description="Charge relay system" evidence="5">
    <location>
        <position position="574"/>
    </location>
</feature>
<dbReference type="InterPro" id="IPR015500">
    <property type="entry name" value="Peptidase_S8_subtilisin-rel"/>
</dbReference>
<dbReference type="Pfam" id="PF00082">
    <property type="entry name" value="Peptidase_S8"/>
    <property type="match status" value="1"/>
</dbReference>
<dbReference type="EMBL" id="LIXN01000006">
    <property type="protein sequence ID" value="KQH82839.1"/>
    <property type="molecule type" value="Genomic_DNA"/>
</dbReference>
<evidence type="ECO:0000256" key="4">
    <source>
        <dbReference type="ARBA" id="ARBA00022825"/>
    </source>
</evidence>
<evidence type="ECO:0000256" key="5">
    <source>
        <dbReference type="PROSITE-ProRule" id="PRU01240"/>
    </source>
</evidence>
<dbReference type="InterPro" id="IPR023828">
    <property type="entry name" value="Peptidase_S8_Ser-AS"/>
</dbReference>
<keyword evidence="4 5" id="KW-0720">Serine protease</keyword>
<dbReference type="Gene3D" id="3.40.50.200">
    <property type="entry name" value="Peptidase S8/S53 domain"/>
    <property type="match status" value="2"/>
</dbReference>
<comment type="caution">
    <text evidence="8">The sequence shown here is derived from an EMBL/GenBank/DDBJ whole genome shotgun (WGS) entry which is preliminary data.</text>
</comment>
<dbReference type="InterPro" id="IPR022398">
    <property type="entry name" value="Peptidase_S8_His-AS"/>
</dbReference>
<evidence type="ECO:0000256" key="1">
    <source>
        <dbReference type="ARBA" id="ARBA00011073"/>
    </source>
</evidence>
<keyword evidence="2 5" id="KW-0645">Protease</keyword>
<dbReference type="STRING" id="277988.SAMN05216170_1657"/>
<gene>
    <name evidence="8" type="ORF">AMR53_04465</name>
</gene>
<dbReference type="RefSeq" id="WP_055429110.1">
    <property type="nucleotide sequence ID" value="NZ_LIXN01000006.1"/>
</dbReference>
<evidence type="ECO:0000313" key="9">
    <source>
        <dbReference type="Proteomes" id="UP000051862"/>
    </source>
</evidence>
<dbReference type="PROSITE" id="PS00136">
    <property type="entry name" value="SUBTILASE_ASP"/>
    <property type="match status" value="1"/>
</dbReference>
<dbReference type="PROSITE" id="PS51892">
    <property type="entry name" value="SUBTILASE"/>
    <property type="match status" value="1"/>
</dbReference>